<proteinExistence type="inferred from homology"/>
<dbReference type="GO" id="GO:0004743">
    <property type="term" value="F:pyruvate kinase activity"/>
    <property type="evidence" value="ECO:0007669"/>
    <property type="project" value="UniProtKB-EC"/>
</dbReference>
<evidence type="ECO:0000256" key="12">
    <source>
        <dbReference type="RuleBase" id="RU000504"/>
    </source>
</evidence>
<dbReference type="InterPro" id="IPR040442">
    <property type="entry name" value="Pyrv_kinase-like_dom_sf"/>
</dbReference>
<keyword evidence="9 12" id="KW-0460">Magnesium</keyword>
<evidence type="ECO:0000256" key="11">
    <source>
        <dbReference type="ARBA" id="ARBA00023317"/>
    </source>
</evidence>
<comment type="similarity">
    <text evidence="2 12">Belongs to the pyruvate kinase family.</text>
</comment>
<dbReference type="PANTHER" id="PTHR11817">
    <property type="entry name" value="PYRUVATE KINASE"/>
    <property type="match status" value="1"/>
</dbReference>
<dbReference type="EC" id="2.7.1.40" evidence="3 12"/>
<evidence type="ECO:0000256" key="5">
    <source>
        <dbReference type="ARBA" id="ARBA00022723"/>
    </source>
</evidence>
<evidence type="ECO:0000256" key="4">
    <source>
        <dbReference type="ARBA" id="ARBA00022679"/>
    </source>
</evidence>
<dbReference type="UniPathway" id="UPA00109">
    <property type="reaction ID" value="UER00188"/>
</dbReference>
<evidence type="ECO:0000256" key="1">
    <source>
        <dbReference type="ARBA" id="ARBA00004997"/>
    </source>
</evidence>
<dbReference type="GO" id="GO:0030955">
    <property type="term" value="F:potassium ion binding"/>
    <property type="evidence" value="ECO:0007669"/>
    <property type="project" value="InterPro"/>
</dbReference>
<keyword evidence="5" id="KW-0479">Metal-binding</keyword>
<evidence type="ECO:0000256" key="8">
    <source>
        <dbReference type="ARBA" id="ARBA00022840"/>
    </source>
</evidence>
<dbReference type="EMBL" id="JACHHG010000016">
    <property type="protein sequence ID" value="MBB6099840.1"/>
    <property type="molecule type" value="Genomic_DNA"/>
</dbReference>
<dbReference type="InterPro" id="IPR001697">
    <property type="entry name" value="Pyr_Knase"/>
</dbReference>
<gene>
    <name evidence="14" type="ORF">HNR42_003300</name>
</gene>
<organism evidence="14 15">
    <name type="scientific">Deinobacterium chartae</name>
    <dbReference type="NCBI Taxonomy" id="521158"/>
    <lineage>
        <taxon>Bacteria</taxon>
        <taxon>Thermotogati</taxon>
        <taxon>Deinococcota</taxon>
        <taxon>Deinococci</taxon>
        <taxon>Deinococcales</taxon>
        <taxon>Deinococcaceae</taxon>
        <taxon>Deinobacterium</taxon>
    </lineage>
</organism>
<evidence type="ECO:0000256" key="2">
    <source>
        <dbReference type="ARBA" id="ARBA00008663"/>
    </source>
</evidence>
<keyword evidence="15" id="KW-1185">Reference proteome</keyword>
<evidence type="ECO:0000256" key="7">
    <source>
        <dbReference type="ARBA" id="ARBA00022777"/>
    </source>
</evidence>
<dbReference type="RefSeq" id="WP_183988581.1">
    <property type="nucleotide sequence ID" value="NZ_JACHHG010000016.1"/>
</dbReference>
<evidence type="ECO:0000313" key="15">
    <source>
        <dbReference type="Proteomes" id="UP000569951"/>
    </source>
</evidence>
<evidence type="ECO:0000256" key="3">
    <source>
        <dbReference type="ARBA" id="ARBA00012142"/>
    </source>
</evidence>
<keyword evidence="6" id="KW-0547">Nucleotide-binding</keyword>
<dbReference type="Gene3D" id="2.40.33.10">
    <property type="entry name" value="PK beta-barrel domain-like"/>
    <property type="match status" value="1"/>
</dbReference>
<protein>
    <recommendedName>
        <fullName evidence="3 12">Pyruvate kinase</fullName>
        <ecNumber evidence="3 12">2.7.1.40</ecNumber>
    </recommendedName>
</protein>
<dbReference type="InterPro" id="IPR011037">
    <property type="entry name" value="Pyrv_Knase-like_insert_dom_sf"/>
</dbReference>
<evidence type="ECO:0000313" key="14">
    <source>
        <dbReference type="EMBL" id="MBB6099840.1"/>
    </source>
</evidence>
<comment type="caution">
    <text evidence="14">The sequence shown here is derived from an EMBL/GenBank/DDBJ whole genome shotgun (WGS) entry which is preliminary data.</text>
</comment>
<accession>A0A841I5Y0</accession>
<dbReference type="InterPro" id="IPR015806">
    <property type="entry name" value="Pyrv_Knase_insert_dom_sf"/>
</dbReference>
<dbReference type="GO" id="GO:0016301">
    <property type="term" value="F:kinase activity"/>
    <property type="evidence" value="ECO:0007669"/>
    <property type="project" value="UniProtKB-KW"/>
</dbReference>
<keyword evidence="10 12" id="KW-0324">Glycolysis</keyword>
<evidence type="ECO:0000256" key="9">
    <source>
        <dbReference type="ARBA" id="ARBA00022842"/>
    </source>
</evidence>
<evidence type="ECO:0000256" key="6">
    <source>
        <dbReference type="ARBA" id="ARBA00022741"/>
    </source>
</evidence>
<name>A0A841I5Y0_9DEIO</name>
<dbReference type="GO" id="GO:0000287">
    <property type="term" value="F:magnesium ion binding"/>
    <property type="evidence" value="ECO:0007669"/>
    <property type="project" value="InterPro"/>
</dbReference>
<dbReference type="Proteomes" id="UP000569951">
    <property type="component" value="Unassembled WGS sequence"/>
</dbReference>
<comment type="catalytic activity">
    <reaction evidence="12">
        <text>pyruvate + ATP = phosphoenolpyruvate + ADP + H(+)</text>
        <dbReference type="Rhea" id="RHEA:18157"/>
        <dbReference type="ChEBI" id="CHEBI:15361"/>
        <dbReference type="ChEBI" id="CHEBI:15378"/>
        <dbReference type="ChEBI" id="CHEBI:30616"/>
        <dbReference type="ChEBI" id="CHEBI:58702"/>
        <dbReference type="ChEBI" id="CHEBI:456216"/>
        <dbReference type="EC" id="2.7.1.40"/>
    </reaction>
</comment>
<dbReference type="SUPFAM" id="SSF51621">
    <property type="entry name" value="Phosphoenolpyruvate/pyruvate domain"/>
    <property type="match status" value="1"/>
</dbReference>
<keyword evidence="11 14" id="KW-0670">Pyruvate</keyword>
<dbReference type="SUPFAM" id="SSF50800">
    <property type="entry name" value="PK beta-barrel domain-like"/>
    <property type="match status" value="1"/>
</dbReference>
<evidence type="ECO:0000256" key="10">
    <source>
        <dbReference type="ARBA" id="ARBA00023152"/>
    </source>
</evidence>
<comment type="pathway">
    <text evidence="1 12">Carbohydrate degradation; glycolysis; pyruvate from D-glyceraldehyde 3-phosphate: step 5/5.</text>
</comment>
<dbReference type="InterPro" id="IPR015793">
    <property type="entry name" value="Pyrv_Knase_brl"/>
</dbReference>
<feature type="domain" description="Pyruvate kinase barrel" evidence="13">
    <location>
        <begin position="133"/>
        <end position="447"/>
    </location>
</feature>
<dbReference type="AlphaFoldDB" id="A0A841I5Y0"/>
<keyword evidence="8" id="KW-0067">ATP-binding</keyword>
<dbReference type="Pfam" id="PF00224">
    <property type="entry name" value="PK"/>
    <property type="match status" value="1"/>
</dbReference>
<keyword evidence="7 12" id="KW-0418">Kinase</keyword>
<dbReference type="InterPro" id="IPR015813">
    <property type="entry name" value="Pyrv/PenolPyrv_kinase-like_dom"/>
</dbReference>
<reference evidence="14 15" key="1">
    <citation type="submission" date="2020-08" db="EMBL/GenBank/DDBJ databases">
        <title>Genomic Encyclopedia of Type Strains, Phase IV (KMG-IV): sequencing the most valuable type-strain genomes for metagenomic binning, comparative biology and taxonomic classification.</title>
        <authorList>
            <person name="Goeker M."/>
        </authorList>
    </citation>
    <scope>NUCLEOTIDE SEQUENCE [LARGE SCALE GENOMIC DNA]</scope>
    <source>
        <strain evidence="14 15">DSM 21458</strain>
    </source>
</reference>
<keyword evidence="4 12" id="KW-0808">Transferase</keyword>
<dbReference type="GO" id="GO:0005524">
    <property type="term" value="F:ATP binding"/>
    <property type="evidence" value="ECO:0007669"/>
    <property type="project" value="UniProtKB-KW"/>
</dbReference>
<dbReference type="PRINTS" id="PR01050">
    <property type="entry name" value="PYRUVTKNASE"/>
</dbReference>
<evidence type="ECO:0000259" key="13">
    <source>
        <dbReference type="Pfam" id="PF00224"/>
    </source>
</evidence>
<sequence length="482" mass="53487">MTHAAGPSNPQVLLARLEALREAVCREAGELMTQWSGRLERDAFRPSAQNLAHYLALRRRDLRELQAELVPWGLSSLGRSEAHVMATLEAVIATLAAICGERRSWPDRETFELPGRWLQEHTRALFGEVERGVAILVTLPSEAASDGRITRELLEAGADLVRINCAHDDADAWARMLAHLRAAEREVGRAARVLMDLGGPKPRTADVHLEGKERVEVHDRLLLHGGQARKGARVRCTLPEILPQLRVGARVHIDDGKIGAVVEELRPDAAVLRITRARPGGERLRAGKGLNFPDTALELAALSERDLEDLDFVARHADLIGYSFVQRPEDLEALYSELERRQAPENLGVVLKIETERAFRNLPQLIVTAAGRGPAGVMIARGDLLAEVGSPRLGEIQEEMLWLCEAAHLPVIWATQVLEKLVKKGLPSRAEITDAAMSERAECVMLNKGPYVVEGVRLLDDLLRRMSAHQRKKSARLRRLSF</sequence>
<dbReference type="Gene3D" id="3.20.20.60">
    <property type="entry name" value="Phosphoenolpyruvate-binding domains"/>
    <property type="match status" value="1"/>
</dbReference>